<proteinExistence type="predicted"/>
<keyword evidence="1" id="KW-0472">Membrane</keyword>
<protein>
    <submittedName>
        <fullName evidence="2">Type IV pilin-like G/H family protein</fullName>
    </submittedName>
</protein>
<sequence>MKIKYSTKLIQYLIQSLIVMIVISVLSMIALQYTVSQGRTRLAISFMAKYHVYVINRIQEEYFLKHKKFANSIEELKSGIQFENPDYDYSTTATNGVSYSYGITKKQDSRSFIGAVFKIPAANKSEITTIAILCKNEQSGNIIPPQSILKKGFPICRAGTTEVK</sequence>
<reference evidence="3" key="1">
    <citation type="journal article" date="2020" name="ISME J.">
        <title>Comparative genomics reveals insights into cyanobacterial evolution and habitat adaptation.</title>
        <authorList>
            <person name="Chen M.Y."/>
            <person name="Teng W.K."/>
            <person name="Zhao L."/>
            <person name="Hu C.X."/>
            <person name="Zhou Y.K."/>
            <person name="Han B.P."/>
            <person name="Song L.R."/>
            <person name="Shu W.S."/>
        </authorList>
    </citation>
    <scope>NUCLEOTIDE SEQUENCE [LARGE SCALE GENOMIC DNA]</scope>
    <source>
        <strain evidence="3">FACHB-251</strain>
    </source>
</reference>
<keyword evidence="3" id="KW-1185">Reference proteome</keyword>
<dbReference type="Pfam" id="PF16734">
    <property type="entry name" value="Pilin_GH"/>
    <property type="match status" value="1"/>
</dbReference>
<gene>
    <name evidence="2" type="ORF">H6G06_08340</name>
</gene>
<dbReference type="Proteomes" id="UP000662185">
    <property type="component" value="Unassembled WGS sequence"/>
</dbReference>
<dbReference type="RefSeq" id="WP_190558959.1">
    <property type="nucleotide sequence ID" value="NZ_JACJQU010000003.1"/>
</dbReference>
<keyword evidence="1" id="KW-1133">Transmembrane helix</keyword>
<keyword evidence="1" id="KW-0812">Transmembrane</keyword>
<evidence type="ECO:0000313" key="3">
    <source>
        <dbReference type="Proteomes" id="UP000662185"/>
    </source>
</evidence>
<dbReference type="EMBL" id="JACJQU010000003">
    <property type="protein sequence ID" value="MBD2293497.1"/>
    <property type="molecule type" value="Genomic_DNA"/>
</dbReference>
<evidence type="ECO:0000313" key="2">
    <source>
        <dbReference type="EMBL" id="MBD2293497.1"/>
    </source>
</evidence>
<feature type="transmembrane region" description="Helical" evidence="1">
    <location>
        <begin position="12"/>
        <end position="35"/>
    </location>
</feature>
<dbReference type="InterPro" id="IPR031975">
    <property type="entry name" value="Pilin_GH"/>
</dbReference>
<comment type="caution">
    <text evidence="2">The sequence shown here is derived from an EMBL/GenBank/DDBJ whole genome shotgun (WGS) entry which is preliminary data.</text>
</comment>
<dbReference type="AlphaFoldDB" id="A0A926ZZ93"/>
<name>A0A926ZZ93_9NOST</name>
<accession>A0A926ZZ93</accession>
<evidence type="ECO:0000256" key="1">
    <source>
        <dbReference type="SAM" id="Phobius"/>
    </source>
</evidence>
<organism evidence="2 3">
    <name type="scientific">Anabaena sphaerica FACHB-251</name>
    <dbReference type="NCBI Taxonomy" id="2692883"/>
    <lineage>
        <taxon>Bacteria</taxon>
        <taxon>Bacillati</taxon>
        <taxon>Cyanobacteriota</taxon>
        <taxon>Cyanophyceae</taxon>
        <taxon>Nostocales</taxon>
        <taxon>Nostocaceae</taxon>
        <taxon>Anabaena</taxon>
    </lineage>
</organism>